<dbReference type="InterPro" id="IPR000847">
    <property type="entry name" value="LysR_HTH_N"/>
</dbReference>
<keyword evidence="3" id="KW-0238">DNA-binding</keyword>
<comment type="similarity">
    <text evidence="1">Belongs to the LysR transcriptional regulatory family.</text>
</comment>
<feature type="domain" description="HTH lysR-type" evidence="5">
    <location>
        <begin position="13"/>
        <end position="70"/>
    </location>
</feature>
<name>C9YBM2_CURXX</name>
<dbReference type="InterPro" id="IPR036390">
    <property type="entry name" value="WH_DNA-bd_sf"/>
</dbReference>
<dbReference type="SUPFAM" id="SSF46785">
    <property type="entry name" value="Winged helix' DNA-binding domain"/>
    <property type="match status" value="1"/>
</dbReference>
<evidence type="ECO:0000256" key="4">
    <source>
        <dbReference type="ARBA" id="ARBA00023163"/>
    </source>
</evidence>
<dbReference type="AlphaFoldDB" id="C9YBM2"/>
<dbReference type="PROSITE" id="PS50931">
    <property type="entry name" value="HTH_LYSR"/>
    <property type="match status" value="1"/>
</dbReference>
<organism evidence="6">
    <name type="scientific">Curvibacter symbiont subsp. Hydra magnipapillata</name>
    <dbReference type="NCBI Taxonomy" id="667019"/>
    <lineage>
        <taxon>Bacteria</taxon>
        <taxon>Pseudomonadati</taxon>
        <taxon>Pseudomonadota</taxon>
        <taxon>Betaproteobacteria</taxon>
        <taxon>Burkholderiales</taxon>
        <taxon>Comamonadaceae</taxon>
        <taxon>Curvibacter</taxon>
    </lineage>
</organism>
<reference evidence="6" key="1">
    <citation type="journal article" date="2010" name="Nature">
        <title>The dynamic genome of Hydra.</title>
        <authorList>
            <person name="Chapman J.A."/>
            <person name="Kirkness E.F."/>
            <person name="Simakov O."/>
            <person name="Hampson S.E."/>
            <person name="Mitros T."/>
            <person name="Weinmaier T."/>
            <person name="Rattei T."/>
            <person name="Balasubramanian P.G."/>
            <person name="Borman J."/>
            <person name="Busam D."/>
            <person name="Disbennett K."/>
            <person name="Pfannkoch C."/>
            <person name="Sumin N."/>
            <person name="Sutton G."/>
            <person name="Viswanathan L."/>
            <person name="Walenz B."/>
            <person name="Goodstein D.M."/>
            <person name="Hellsten U."/>
            <person name="Kawashima T."/>
            <person name="Prochnik S.E."/>
            <person name="Putnam N.H."/>
            <person name="Shu S."/>
            <person name="Blumberg B."/>
            <person name="Dana C.E."/>
            <person name="Gee L."/>
            <person name="Kibler D.F."/>
            <person name="Law L."/>
            <person name="Lindgens D."/>
            <person name="Martinez D.E."/>
            <person name="Peng J."/>
            <person name="Wigge P.A."/>
            <person name="Bertulat B."/>
            <person name="Guder C."/>
            <person name="Nakamura Y."/>
            <person name="Ozbek S."/>
            <person name="Watanabe H."/>
            <person name="Khalturin K."/>
            <person name="Hemmrich G."/>
            <person name="Franke A."/>
            <person name="Augustin R."/>
            <person name="Fraune S."/>
            <person name="Hayakawa E."/>
            <person name="Hayakawa S."/>
            <person name="Hirose M."/>
            <person name="Hwang J."/>
            <person name="Ikeo K."/>
            <person name="Nishimiya-Fujisawa C."/>
            <person name="Ogura A."/>
            <person name="Takahashi T."/>
            <person name="Steinmetz P.R."/>
            <person name="Zhang X."/>
            <person name="Aufschnaiter R."/>
            <person name="Eder M.K."/>
            <person name="Gorny A.K."/>
            <person name="Salvenmoser W."/>
            <person name="Heimberg A.M."/>
            <person name="Wheeler B.M."/>
            <person name="Peterson K.J."/>
            <person name="Boettger A."/>
            <person name="Tischler P."/>
            <person name="Wolf A."/>
            <person name="Gojobori T."/>
            <person name="Remington K.A."/>
            <person name="Strausberg R.L."/>
            <person name="Venter J."/>
            <person name="Technau U."/>
            <person name="Hobmayer B."/>
            <person name="Bosch T.C."/>
            <person name="Holstein T.W."/>
            <person name="Fujisawa T."/>
            <person name="Bode H.R."/>
            <person name="David C.N."/>
            <person name="Rokhsar D.S."/>
            <person name="Steele R.E."/>
        </authorList>
    </citation>
    <scope>NUCLEOTIDE SEQUENCE</scope>
</reference>
<dbReference type="GO" id="GO:0003700">
    <property type="term" value="F:DNA-binding transcription factor activity"/>
    <property type="evidence" value="ECO:0007669"/>
    <property type="project" value="InterPro"/>
</dbReference>
<dbReference type="PRINTS" id="PR00039">
    <property type="entry name" value="HTHLYSR"/>
</dbReference>
<evidence type="ECO:0000256" key="3">
    <source>
        <dbReference type="ARBA" id="ARBA00023125"/>
    </source>
</evidence>
<dbReference type="GO" id="GO:0032993">
    <property type="term" value="C:protein-DNA complex"/>
    <property type="evidence" value="ECO:0007669"/>
    <property type="project" value="TreeGrafter"/>
</dbReference>
<evidence type="ECO:0000256" key="1">
    <source>
        <dbReference type="ARBA" id="ARBA00009437"/>
    </source>
</evidence>
<dbReference type="PANTHER" id="PTHR30346:SF0">
    <property type="entry name" value="HCA OPERON TRANSCRIPTIONAL ACTIVATOR HCAR"/>
    <property type="match status" value="1"/>
</dbReference>
<dbReference type="Gene3D" id="3.40.190.10">
    <property type="entry name" value="Periplasmic binding protein-like II"/>
    <property type="match status" value="2"/>
</dbReference>
<sequence length="309" mass="34438">MMPIDTKKLSMRLETRQLRYFVAVAEELHFGKAAVRLHMSQPPLSQQIRQLEEGLGVTLFERTQRSVKLTYAGQVFLAQARNALSKLEEAVDVVRAAARGEAGFLRCGYTAASAYAVIPSVMHAFKQRYPLVEVALRESLSGDQYRDIREGRLDIGLVRPFGALPDLATEKLIEENLIVAIPSEHPLAQQRIVDIHDLQSQPFVGFSSYGSQYFHDMVENLLGGEKVVPKLVQRATQPHAVIALVSAGLGLAIVPDASARVHMDRVVYRPLHASRLPRPELHLCWRRENISPLISNFKASAREVAAQGF</sequence>
<accession>C9YBM2</accession>
<keyword evidence="4" id="KW-0804">Transcription</keyword>
<dbReference type="GO" id="GO:0003677">
    <property type="term" value="F:DNA binding"/>
    <property type="evidence" value="ECO:0007669"/>
    <property type="project" value="UniProtKB-KW"/>
</dbReference>
<dbReference type="InterPro" id="IPR005119">
    <property type="entry name" value="LysR_subst-bd"/>
</dbReference>
<evidence type="ECO:0000313" key="6">
    <source>
        <dbReference type="EMBL" id="CBA30053.1"/>
    </source>
</evidence>
<dbReference type="Gene3D" id="1.10.10.10">
    <property type="entry name" value="Winged helix-like DNA-binding domain superfamily/Winged helix DNA-binding domain"/>
    <property type="match status" value="1"/>
</dbReference>
<dbReference type="InterPro" id="IPR036388">
    <property type="entry name" value="WH-like_DNA-bd_sf"/>
</dbReference>
<dbReference type="EMBL" id="FN543104">
    <property type="protein sequence ID" value="CBA30053.1"/>
    <property type="molecule type" value="Genomic_DNA"/>
</dbReference>
<evidence type="ECO:0000256" key="2">
    <source>
        <dbReference type="ARBA" id="ARBA00023015"/>
    </source>
</evidence>
<dbReference type="Pfam" id="PF03466">
    <property type="entry name" value="LysR_substrate"/>
    <property type="match status" value="1"/>
</dbReference>
<proteinExistence type="inferred from homology"/>
<gene>
    <name evidence="6" type="ORF">Csp_A15230</name>
</gene>
<dbReference type="PANTHER" id="PTHR30346">
    <property type="entry name" value="TRANSCRIPTIONAL DUAL REGULATOR HCAR-RELATED"/>
    <property type="match status" value="1"/>
</dbReference>
<dbReference type="FunFam" id="1.10.10.10:FF:000001">
    <property type="entry name" value="LysR family transcriptional regulator"/>
    <property type="match status" value="1"/>
</dbReference>
<keyword evidence="2" id="KW-0805">Transcription regulation</keyword>
<protein>
    <recommendedName>
        <fullName evidence="5">HTH lysR-type domain-containing protein</fullName>
    </recommendedName>
</protein>
<dbReference type="SUPFAM" id="SSF53850">
    <property type="entry name" value="Periplasmic binding protein-like II"/>
    <property type="match status" value="1"/>
</dbReference>
<evidence type="ECO:0000259" key="5">
    <source>
        <dbReference type="PROSITE" id="PS50931"/>
    </source>
</evidence>
<dbReference type="Pfam" id="PF00126">
    <property type="entry name" value="HTH_1"/>
    <property type="match status" value="1"/>
</dbReference>